<dbReference type="PANTHER" id="PTHR42905">
    <property type="entry name" value="PHOSPHOENOLPYRUVATE CARBOXYLASE"/>
    <property type="match status" value="1"/>
</dbReference>
<dbReference type="GO" id="GO:0003824">
    <property type="term" value="F:catalytic activity"/>
    <property type="evidence" value="ECO:0007669"/>
    <property type="project" value="InterPro"/>
</dbReference>
<organism evidence="1 2">
    <name type="scientific">Paenarthrobacter aurescens</name>
    <name type="common">Arthrobacter aurescens</name>
    <dbReference type="NCBI Taxonomy" id="43663"/>
    <lineage>
        <taxon>Bacteria</taxon>
        <taxon>Bacillati</taxon>
        <taxon>Actinomycetota</taxon>
        <taxon>Actinomycetes</taxon>
        <taxon>Micrococcales</taxon>
        <taxon>Micrococcaceae</taxon>
        <taxon>Paenarthrobacter</taxon>
    </lineage>
</organism>
<dbReference type="Proteomes" id="UP000317715">
    <property type="component" value="Unassembled WGS sequence"/>
</dbReference>
<dbReference type="InterPro" id="IPR015813">
    <property type="entry name" value="Pyrv/PenolPyrv_kinase-like_dom"/>
</dbReference>
<dbReference type="Gene3D" id="3.20.20.60">
    <property type="entry name" value="Phosphoenolpyruvate-binding domains"/>
    <property type="match status" value="1"/>
</dbReference>
<dbReference type="AlphaFoldDB" id="A0A4Y3NLN6"/>
<accession>A0A4Y3NLN6</accession>
<comment type="caution">
    <text evidence="1">The sequence shown here is derived from an EMBL/GenBank/DDBJ whole genome shotgun (WGS) entry which is preliminary data.</text>
</comment>
<dbReference type="PANTHER" id="PTHR42905:SF16">
    <property type="entry name" value="CARBOXYPHOSPHONOENOLPYRUVATE PHOSPHONOMUTASE-LIKE PROTEIN (AFU_ORTHOLOGUE AFUA_5G07230)"/>
    <property type="match status" value="1"/>
</dbReference>
<evidence type="ECO:0000313" key="2">
    <source>
        <dbReference type="Proteomes" id="UP000317715"/>
    </source>
</evidence>
<dbReference type="InterPro" id="IPR040442">
    <property type="entry name" value="Pyrv_kinase-like_dom_sf"/>
</dbReference>
<protein>
    <submittedName>
        <fullName evidence="1">Phosphonomutase</fullName>
    </submittedName>
</protein>
<proteinExistence type="predicted"/>
<reference evidence="1 2" key="1">
    <citation type="submission" date="2019-06" db="EMBL/GenBank/DDBJ databases">
        <title>Whole genome shotgun sequence of Paenarthrobacter aurescens NBRC 12136.</title>
        <authorList>
            <person name="Hosoyama A."/>
            <person name="Uohara A."/>
            <person name="Ohji S."/>
            <person name="Ichikawa N."/>
        </authorList>
    </citation>
    <scope>NUCLEOTIDE SEQUENCE [LARGE SCALE GENOMIC DNA]</scope>
    <source>
        <strain evidence="1 2">NBRC 12136</strain>
    </source>
</reference>
<sequence>MTDNDDGEQQMIEANTTARAQRLKALHEAPEILSVVNVWDAISARTVAELSETKAIATAGHSIAASFGYADGTMPLDVALDGVKRIVDAVDHPVTADLDDGYENPAETIRRAIGIGVVGANVEDRLRPFDEAVARVQAIISAASDEGIAFQLNARTDAIARGGDRPIEVSIQDAIARGRAFLDAGASLVFVPGAMTREVIEPLVEGLGHGKLSVIGAPGALPAAELQELGVARVSYGPFTQRVALRALRDLASDLYGSGVVPTDTPALN</sequence>
<dbReference type="InterPro" id="IPR039556">
    <property type="entry name" value="ICL/PEPM"/>
</dbReference>
<dbReference type="Pfam" id="PF13714">
    <property type="entry name" value="PEP_mutase"/>
    <property type="match status" value="1"/>
</dbReference>
<evidence type="ECO:0000313" key="1">
    <source>
        <dbReference type="EMBL" id="GEB19968.1"/>
    </source>
</evidence>
<gene>
    <name evidence="1" type="ORF">AAU01_27230</name>
</gene>
<dbReference type="CDD" id="cd00377">
    <property type="entry name" value="ICL_PEPM"/>
    <property type="match status" value="1"/>
</dbReference>
<keyword evidence="2" id="KW-1185">Reference proteome</keyword>
<dbReference type="EMBL" id="BJMD01000016">
    <property type="protein sequence ID" value="GEB19968.1"/>
    <property type="molecule type" value="Genomic_DNA"/>
</dbReference>
<name>A0A4Y3NLN6_PAEAU</name>
<dbReference type="SUPFAM" id="SSF51621">
    <property type="entry name" value="Phosphoenolpyruvate/pyruvate domain"/>
    <property type="match status" value="1"/>
</dbReference>